<organism evidence="1 2">
    <name type="scientific">Nyssa sinensis</name>
    <dbReference type="NCBI Taxonomy" id="561372"/>
    <lineage>
        <taxon>Eukaryota</taxon>
        <taxon>Viridiplantae</taxon>
        <taxon>Streptophyta</taxon>
        <taxon>Embryophyta</taxon>
        <taxon>Tracheophyta</taxon>
        <taxon>Spermatophyta</taxon>
        <taxon>Magnoliopsida</taxon>
        <taxon>eudicotyledons</taxon>
        <taxon>Gunneridae</taxon>
        <taxon>Pentapetalae</taxon>
        <taxon>asterids</taxon>
        <taxon>Cornales</taxon>
        <taxon>Nyssaceae</taxon>
        <taxon>Nyssa</taxon>
    </lineage>
</organism>
<accession>A0A5J5BMG9</accession>
<sequence length="280" mass="30904">MSSKTKRENLIRQLSQRDVLKVADVESIFSRDPSSDTIMAMADDLSQCSVSDSISEDEGNLNLNPVESFYMDAHVLATQPAPLAKVQILLACSMSKMQNRIILLYLIPNGQLLTEKIYRNTKGHIRLADQREQRLGRILKSTLRYHHSVLSTKNLVKAGLIQSPDMDLRKQVLSGFRPLRKNRVAIGEPTTAVSAKRMAIGEGSSSERTMTEGNIHCHKVLPSLPHLPNSPPTGDSEVAGTFTLLSRKRGKEVATPGQGGGVSARAWGRMIPHYPPSRML</sequence>
<reference evidence="1 2" key="1">
    <citation type="submission" date="2019-09" db="EMBL/GenBank/DDBJ databases">
        <title>A chromosome-level genome assembly of the Chinese tupelo Nyssa sinensis.</title>
        <authorList>
            <person name="Yang X."/>
            <person name="Kang M."/>
            <person name="Yang Y."/>
            <person name="Xiong H."/>
            <person name="Wang M."/>
            <person name="Zhang Z."/>
            <person name="Wang Z."/>
            <person name="Wu H."/>
            <person name="Ma T."/>
            <person name="Liu J."/>
            <person name="Xi Z."/>
        </authorList>
    </citation>
    <scope>NUCLEOTIDE SEQUENCE [LARGE SCALE GENOMIC DNA]</scope>
    <source>
        <strain evidence="1">J267</strain>
        <tissue evidence="1">Leaf</tissue>
    </source>
</reference>
<proteinExistence type="predicted"/>
<evidence type="ECO:0000313" key="1">
    <source>
        <dbReference type="EMBL" id="KAA8542922.1"/>
    </source>
</evidence>
<dbReference type="EMBL" id="CM018035">
    <property type="protein sequence ID" value="KAA8542922.1"/>
    <property type="molecule type" value="Genomic_DNA"/>
</dbReference>
<evidence type="ECO:0000313" key="2">
    <source>
        <dbReference type="Proteomes" id="UP000325577"/>
    </source>
</evidence>
<gene>
    <name evidence="1" type="ORF">F0562_024074</name>
</gene>
<keyword evidence="2" id="KW-1185">Reference proteome</keyword>
<dbReference type="AlphaFoldDB" id="A0A5J5BMG9"/>
<protein>
    <submittedName>
        <fullName evidence="1">Uncharacterized protein</fullName>
    </submittedName>
</protein>
<name>A0A5J5BMG9_9ASTE</name>
<dbReference type="Proteomes" id="UP000325577">
    <property type="component" value="Linkage Group LG12"/>
</dbReference>